<organism evidence="2 3">
    <name type="scientific">Dactylellina haptotyla (strain CBS 200.50)</name>
    <name type="common">Nematode-trapping fungus</name>
    <name type="synonym">Monacrosporium haptotylum</name>
    <dbReference type="NCBI Taxonomy" id="1284197"/>
    <lineage>
        <taxon>Eukaryota</taxon>
        <taxon>Fungi</taxon>
        <taxon>Dikarya</taxon>
        <taxon>Ascomycota</taxon>
        <taxon>Pezizomycotina</taxon>
        <taxon>Orbiliomycetes</taxon>
        <taxon>Orbiliales</taxon>
        <taxon>Orbiliaceae</taxon>
        <taxon>Dactylellina</taxon>
    </lineage>
</organism>
<reference evidence="3" key="2">
    <citation type="submission" date="2013-04" db="EMBL/GenBank/DDBJ databases">
        <title>Genomic mechanisms accounting for the adaptation to parasitism in nematode-trapping fungi.</title>
        <authorList>
            <person name="Ahren D.G."/>
        </authorList>
    </citation>
    <scope>NUCLEOTIDE SEQUENCE [LARGE SCALE GENOMIC DNA]</scope>
    <source>
        <strain evidence="3">CBS 200.50</strain>
    </source>
</reference>
<proteinExistence type="predicted"/>
<evidence type="ECO:0000313" key="2">
    <source>
        <dbReference type="EMBL" id="EPS35387.1"/>
    </source>
</evidence>
<dbReference type="EMBL" id="AQGS01001161">
    <property type="protein sequence ID" value="EPS35387.1"/>
    <property type="molecule type" value="Genomic_DNA"/>
</dbReference>
<feature type="compositionally biased region" description="Polar residues" evidence="1">
    <location>
        <begin position="126"/>
        <end position="139"/>
    </location>
</feature>
<name>S8BJJ3_DACHA</name>
<evidence type="ECO:0000313" key="3">
    <source>
        <dbReference type="Proteomes" id="UP000015100"/>
    </source>
</evidence>
<keyword evidence="3" id="KW-1185">Reference proteome</keyword>
<feature type="compositionally biased region" description="Low complexity" evidence="1">
    <location>
        <begin position="157"/>
        <end position="186"/>
    </location>
</feature>
<reference evidence="2 3" key="1">
    <citation type="journal article" date="2013" name="PLoS Genet.">
        <title>Genomic mechanisms accounting for the adaptation to parasitism in nematode-trapping fungi.</title>
        <authorList>
            <person name="Meerupati T."/>
            <person name="Andersson K.M."/>
            <person name="Friman E."/>
            <person name="Kumar D."/>
            <person name="Tunlid A."/>
            <person name="Ahren D."/>
        </authorList>
    </citation>
    <scope>NUCLEOTIDE SEQUENCE [LARGE SCALE GENOMIC DNA]</scope>
    <source>
        <strain evidence="2 3">CBS 200.50</strain>
    </source>
</reference>
<dbReference type="OrthoDB" id="10683402at2759"/>
<feature type="region of interest" description="Disordered" evidence="1">
    <location>
        <begin position="116"/>
        <end position="207"/>
    </location>
</feature>
<dbReference type="Proteomes" id="UP000015100">
    <property type="component" value="Unassembled WGS sequence"/>
</dbReference>
<feature type="compositionally biased region" description="Polar residues" evidence="1">
    <location>
        <begin position="228"/>
        <end position="239"/>
    </location>
</feature>
<comment type="caution">
    <text evidence="2">The sequence shown here is derived from an EMBL/GenBank/DDBJ whole genome shotgun (WGS) entry which is preliminary data.</text>
</comment>
<gene>
    <name evidence="2" type="ORF">H072_11235</name>
</gene>
<accession>S8BJJ3</accession>
<dbReference type="AlphaFoldDB" id="S8BJJ3"/>
<dbReference type="HOGENOM" id="CLU_634625_0_0_1"/>
<feature type="region of interest" description="Disordered" evidence="1">
    <location>
        <begin position="1"/>
        <end position="28"/>
    </location>
</feature>
<evidence type="ECO:0000256" key="1">
    <source>
        <dbReference type="SAM" id="MobiDB-lite"/>
    </source>
</evidence>
<protein>
    <submittedName>
        <fullName evidence="2">Uncharacterized protein</fullName>
    </submittedName>
</protein>
<feature type="region of interest" description="Disordered" evidence="1">
    <location>
        <begin position="228"/>
        <end position="256"/>
    </location>
</feature>
<sequence>MNQGNLASKGLIRMQTTNGPPLRRYPVDREDARSGYYLPESEMGPVIGIPIAPFNSKPELSKRFPQPTAWDQSRAVLNKEVHAYESRQLNKMFDEDDIEYPVVSITEIYTYGPLSPIHSSTDEESTGSQRNYLDVQSPNDPYPKGYSDISTPNDLLSSGGSSSSKHSGFSPSSQLSPISPLTLTPTDENQLSPIIQKPASPSRKPSSKRFAANLAIAIENAVPSIAMSSTMLPPSQGTATGAPKESPTNDRGQRLVPPYLTLPRPVCSQKPPKFIFVLHIIHTTQEGSTHETRCFHSPQLLKIRALAAASSFAKKMNIIPNPIVVAAIDTKKTGWQRKIYQATIPVAVDEGHEATHFPEGPGAGGIGGGTLTGHSRVVGLEFKRLDMVHEYLRGKYLTSSGHHGSVKSQRVNCQADLEHEWQWWADIEQLHY</sequence>